<accession>A0A814MWC9</accession>
<evidence type="ECO:0000313" key="2">
    <source>
        <dbReference type="EMBL" id="CAF1085310.1"/>
    </source>
</evidence>
<comment type="caution">
    <text evidence="2">The sequence shown here is derived from an EMBL/GenBank/DDBJ whole genome shotgun (WGS) entry which is preliminary data.</text>
</comment>
<reference evidence="2" key="1">
    <citation type="submission" date="2021-02" db="EMBL/GenBank/DDBJ databases">
        <authorList>
            <person name="Nowell W R."/>
        </authorList>
    </citation>
    <scope>NUCLEOTIDE SEQUENCE</scope>
</reference>
<dbReference type="Proteomes" id="UP000663860">
    <property type="component" value="Unassembled WGS sequence"/>
</dbReference>
<dbReference type="Pfam" id="PF13424">
    <property type="entry name" value="TPR_12"/>
    <property type="match status" value="1"/>
</dbReference>
<dbReference type="SUPFAM" id="SSF48452">
    <property type="entry name" value="TPR-like"/>
    <property type="match status" value="1"/>
</dbReference>
<feature type="repeat" description="TPR" evidence="1">
    <location>
        <begin position="474"/>
        <end position="507"/>
    </location>
</feature>
<name>A0A814MWC9_9BILA</name>
<organism evidence="2 3">
    <name type="scientific">Adineta steineri</name>
    <dbReference type="NCBI Taxonomy" id="433720"/>
    <lineage>
        <taxon>Eukaryota</taxon>
        <taxon>Metazoa</taxon>
        <taxon>Spiralia</taxon>
        <taxon>Gnathifera</taxon>
        <taxon>Rotifera</taxon>
        <taxon>Eurotatoria</taxon>
        <taxon>Bdelloidea</taxon>
        <taxon>Adinetida</taxon>
        <taxon>Adinetidae</taxon>
        <taxon>Adineta</taxon>
    </lineage>
</organism>
<dbReference type="SUPFAM" id="SSF56399">
    <property type="entry name" value="ADP-ribosylation"/>
    <property type="match status" value="1"/>
</dbReference>
<dbReference type="Gene3D" id="1.25.40.10">
    <property type="entry name" value="Tetratricopeptide repeat domain"/>
    <property type="match status" value="1"/>
</dbReference>
<sequence>MASINSTHIQRHAVENLILICLDKNIKEYENSLYLFQLYVNTIKLYSNPEEFRTFIQQIKDENLLVIISGNVVEQVTSEMENHSQIDSVYIYCNQKEYHENCATNSPKIKGVYSNLQSIHDALRRDVRRINNDSISIQILSNRKSNELEQSFTCALLLKEILINSESNEQIKQEFIKFSRFYYEKNSNELNLIDLFEKNNYNQITPIEWYTRECFISSMIHRALRLYDIEILYKLAFFIRDLHKQINDSYLQSTDHQKLTVYYGLGISNDQFTKLNMNINDLISFNTFLFTTIDRKSSLNFAKQSENDLHLIPVLFQIEIDRSKSSSSPFIALDDLDYYHDSDRHVLFTLNSIFRIVHIERGEDEIQQINLILIDDDNEDRLKNLKHSIQKQLNGFFSLGQMMMETNDLIKAKSIFEILLKNATASNQKELVSIHRKLGLIDQRMKDWTGALLHYKQCLNMQLSFLPPNDRFLGPSYAGVGAILMKLCNYDEALEYYQHAIDCGRNTSHVDSSLIATYYIGTGQILHIQGKNSEARKNFELALTFAQKSHTLLPEIKHYLTIIS</sequence>
<evidence type="ECO:0000313" key="3">
    <source>
        <dbReference type="Proteomes" id="UP000663860"/>
    </source>
</evidence>
<gene>
    <name evidence="2" type="ORF">IZO911_LOCUS22191</name>
</gene>
<keyword evidence="1" id="KW-0802">TPR repeat</keyword>
<dbReference type="AlphaFoldDB" id="A0A814MWC9"/>
<dbReference type="PROSITE" id="PS50005">
    <property type="entry name" value="TPR"/>
    <property type="match status" value="1"/>
</dbReference>
<dbReference type="InterPro" id="IPR011990">
    <property type="entry name" value="TPR-like_helical_dom_sf"/>
</dbReference>
<protein>
    <submittedName>
        <fullName evidence="2">Uncharacterized protein</fullName>
    </submittedName>
</protein>
<evidence type="ECO:0000256" key="1">
    <source>
        <dbReference type="PROSITE-ProRule" id="PRU00339"/>
    </source>
</evidence>
<dbReference type="InterPro" id="IPR019734">
    <property type="entry name" value="TPR_rpt"/>
</dbReference>
<dbReference type="EMBL" id="CAJNOE010000245">
    <property type="protein sequence ID" value="CAF1085310.1"/>
    <property type="molecule type" value="Genomic_DNA"/>
</dbReference>
<dbReference type="SMART" id="SM00028">
    <property type="entry name" value="TPR"/>
    <property type="match status" value="3"/>
</dbReference>
<proteinExistence type="predicted"/>